<dbReference type="EMBL" id="SRYM01000023">
    <property type="protein sequence ID" value="TGY57732.1"/>
    <property type="molecule type" value="Genomic_DNA"/>
</dbReference>
<name>A0A4S2EQ04_PARDI</name>
<evidence type="ECO:0008006" key="4">
    <source>
        <dbReference type="Google" id="ProtNLM"/>
    </source>
</evidence>
<evidence type="ECO:0000313" key="3">
    <source>
        <dbReference type="Proteomes" id="UP000310032"/>
    </source>
</evidence>
<dbReference type="RefSeq" id="WP_135959302.1">
    <property type="nucleotide sequence ID" value="NZ_SRYM01000023.1"/>
</dbReference>
<proteinExistence type="predicted"/>
<accession>A0A4S2EQ04</accession>
<keyword evidence="1" id="KW-0175">Coiled coil</keyword>
<gene>
    <name evidence="2" type="ORF">E5342_09770</name>
</gene>
<comment type="caution">
    <text evidence="2">The sequence shown here is derived from an EMBL/GenBank/DDBJ whole genome shotgun (WGS) entry which is preliminary data.</text>
</comment>
<evidence type="ECO:0000313" key="2">
    <source>
        <dbReference type="EMBL" id="TGY57732.1"/>
    </source>
</evidence>
<protein>
    <recommendedName>
        <fullName evidence="4">PD-(D/E)XK nuclease family transposase</fullName>
    </recommendedName>
</protein>
<dbReference type="Proteomes" id="UP000310032">
    <property type="component" value="Unassembled WGS sequence"/>
</dbReference>
<feature type="coiled-coil region" evidence="1">
    <location>
        <begin position="256"/>
        <end position="283"/>
    </location>
</feature>
<organism evidence="2 3">
    <name type="scientific">Parabacteroides distasonis</name>
    <dbReference type="NCBI Taxonomy" id="823"/>
    <lineage>
        <taxon>Bacteria</taxon>
        <taxon>Pseudomonadati</taxon>
        <taxon>Bacteroidota</taxon>
        <taxon>Bacteroidia</taxon>
        <taxon>Bacteroidales</taxon>
        <taxon>Tannerellaceae</taxon>
        <taxon>Parabacteroides</taxon>
    </lineage>
</organism>
<sequence>MTLIANPIYDSVFKFLLEDERAAKILLSALLRQEVRDLKMRRNEYTNLQQTRISLFRVDFSAKIVDTSGTERLVLIELQKTWLATETLRFRQYLGTQYLSKENIVEESTPGGFGLPIISIYILGHKVGDLEQPVVYVRRRYLDYDDNEICKGVPDPFIESLTHDSIIVQIPYLKKNARNHLERILAIFDQGLRMSSDDHLLNIDEGKMELEELLLVRRLTLAAASPEIRREMQVEDEILSEIEARDTTIMLKDKLIEQKSQEIEQKSQEIEQKSQEIERQKDILCSTVKNLSARGLSICEIADILSISEYHIQELLSK</sequence>
<reference evidence="2 3" key="1">
    <citation type="submission" date="2019-04" db="EMBL/GenBank/DDBJ databases">
        <title>Microbes associate with the intestines of laboratory mice.</title>
        <authorList>
            <person name="Navarre W."/>
            <person name="Wong E."/>
            <person name="Huang K."/>
            <person name="Tropini C."/>
            <person name="Ng K."/>
            <person name="Yu B."/>
        </authorList>
    </citation>
    <scope>NUCLEOTIDE SEQUENCE [LARGE SCALE GENOMIC DNA]</scope>
    <source>
        <strain evidence="2 3">NM39_I3</strain>
    </source>
</reference>
<dbReference type="AlphaFoldDB" id="A0A4S2EQ04"/>
<evidence type="ECO:0000256" key="1">
    <source>
        <dbReference type="SAM" id="Coils"/>
    </source>
</evidence>